<organism evidence="1 2">
    <name type="scientific">Daphnia pulex</name>
    <name type="common">Water flea</name>
    <dbReference type="NCBI Taxonomy" id="6669"/>
    <lineage>
        <taxon>Eukaryota</taxon>
        <taxon>Metazoa</taxon>
        <taxon>Ecdysozoa</taxon>
        <taxon>Arthropoda</taxon>
        <taxon>Crustacea</taxon>
        <taxon>Branchiopoda</taxon>
        <taxon>Diplostraca</taxon>
        <taxon>Cladocera</taxon>
        <taxon>Anomopoda</taxon>
        <taxon>Daphniidae</taxon>
        <taxon>Daphnia</taxon>
    </lineage>
</organism>
<feature type="non-terminal residue" evidence="1">
    <location>
        <position position="171"/>
    </location>
</feature>
<dbReference type="AlphaFoldDB" id="E9I4B2"/>
<dbReference type="EMBL" id="GL734970">
    <property type="protein sequence ID" value="EFX61170.1"/>
    <property type="molecule type" value="Genomic_DNA"/>
</dbReference>
<dbReference type="HOGENOM" id="CLU_1566781_0_0_1"/>
<evidence type="ECO:0000313" key="1">
    <source>
        <dbReference type="EMBL" id="EFX61170.1"/>
    </source>
</evidence>
<dbReference type="OrthoDB" id="7765078at2759"/>
<accession>E9I4B2</accession>
<dbReference type="InParanoid" id="E9I4B2"/>
<dbReference type="PhylomeDB" id="E9I4B2"/>
<dbReference type="KEGG" id="dpx:DAPPUDRAFT_122471"/>
<protein>
    <submittedName>
        <fullName evidence="1">Uncharacterized protein</fullName>
    </submittedName>
</protein>
<name>E9I4B2_DAPPU</name>
<proteinExistence type="predicted"/>
<dbReference type="Proteomes" id="UP000000305">
    <property type="component" value="Unassembled WGS sequence"/>
</dbReference>
<gene>
    <name evidence="1" type="ORF">DAPPUDRAFT_122471</name>
</gene>
<evidence type="ECO:0000313" key="2">
    <source>
        <dbReference type="Proteomes" id="UP000000305"/>
    </source>
</evidence>
<keyword evidence="2" id="KW-1185">Reference proteome</keyword>
<reference evidence="1 2" key="1">
    <citation type="journal article" date="2011" name="Science">
        <title>The ecoresponsive genome of Daphnia pulex.</title>
        <authorList>
            <person name="Colbourne J.K."/>
            <person name="Pfrender M.E."/>
            <person name="Gilbert D."/>
            <person name="Thomas W.K."/>
            <person name="Tucker A."/>
            <person name="Oakley T.H."/>
            <person name="Tokishita S."/>
            <person name="Aerts A."/>
            <person name="Arnold G.J."/>
            <person name="Basu M.K."/>
            <person name="Bauer D.J."/>
            <person name="Caceres C.E."/>
            <person name="Carmel L."/>
            <person name="Casola C."/>
            <person name="Choi J.H."/>
            <person name="Detter J.C."/>
            <person name="Dong Q."/>
            <person name="Dusheyko S."/>
            <person name="Eads B.D."/>
            <person name="Frohlich T."/>
            <person name="Geiler-Samerotte K.A."/>
            <person name="Gerlach D."/>
            <person name="Hatcher P."/>
            <person name="Jogdeo S."/>
            <person name="Krijgsveld J."/>
            <person name="Kriventseva E.V."/>
            <person name="Kultz D."/>
            <person name="Laforsch C."/>
            <person name="Lindquist E."/>
            <person name="Lopez J."/>
            <person name="Manak J.R."/>
            <person name="Muller J."/>
            <person name="Pangilinan J."/>
            <person name="Patwardhan R.P."/>
            <person name="Pitluck S."/>
            <person name="Pritham E.J."/>
            <person name="Rechtsteiner A."/>
            <person name="Rho M."/>
            <person name="Rogozin I.B."/>
            <person name="Sakarya O."/>
            <person name="Salamov A."/>
            <person name="Schaack S."/>
            <person name="Shapiro H."/>
            <person name="Shiga Y."/>
            <person name="Skalitzky C."/>
            <person name="Smith Z."/>
            <person name="Souvorov A."/>
            <person name="Sung W."/>
            <person name="Tang Z."/>
            <person name="Tsuchiya D."/>
            <person name="Tu H."/>
            <person name="Vos H."/>
            <person name="Wang M."/>
            <person name="Wolf Y.I."/>
            <person name="Yamagata H."/>
            <person name="Yamada T."/>
            <person name="Ye Y."/>
            <person name="Shaw J.R."/>
            <person name="Andrews J."/>
            <person name="Crease T.J."/>
            <person name="Tang H."/>
            <person name="Lucas S.M."/>
            <person name="Robertson H.M."/>
            <person name="Bork P."/>
            <person name="Koonin E.V."/>
            <person name="Zdobnov E.M."/>
            <person name="Grigoriev I.V."/>
            <person name="Lynch M."/>
            <person name="Boore J.L."/>
        </authorList>
    </citation>
    <scope>NUCLEOTIDE SEQUENCE [LARGE SCALE GENOMIC DNA]</scope>
</reference>
<sequence>MAENLANSDSLSTPIDHTMEGIEEGNAKRRLNHNHDPRPHHSRLVDTLNSPLESGAPVIVNLVSEPQSFDRLSLLEKKQFINGLINTIGQVKDGTKWTRQGQLYIYPTSNRQKKQLLELKAVKEFQISCNLAKSEINVKGVIYNVPINNSDADLLELVSSQGVTHVHRFQS</sequence>